<dbReference type="InterPro" id="IPR039200">
    <property type="entry name" value="EDARADD"/>
</dbReference>
<organism evidence="2 3">
    <name type="scientific">Erinaceus europaeus</name>
    <name type="common">Western European hedgehog</name>
    <dbReference type="NCBI Taxonomy" id="9365"/>
    <lineage>
        <taxon>Eukaryota</taxon>
        <taxon>Metazoa</taxon>
        <taxon>Chordata</taxon>
        <taxon>Craniata</taxon>
        <taxon>Vertebrata</taxon>
        <taxon>Euteleostomi</taxon>
        <taxon>Mammalia</taxon>
        <taxon>Eutheria</taxon>
        <taxon>Laurasiatheria</taxon>
        <taxon>Eulipotyphla</taxon>
        <taxon>Erinaceidae</taxon>
        <taxon>Erinaceinae</taxon>
        <taxon>Erinaceus</taxon>
    </lineage>
</organism>
<proteinExistence type="predicted"/>
<gene>
    <name evidence="3" type="primary">EDARADD</name>
</gene>
<dbReference type="RefSeq" id="XP_060047933.1">
    <property type="nucleotide sequence ID" value="XM_060191950.1"/>
</dbReference>
<sequence length="122" mass="13144">MALPDDPLRAGHMTKEPVEDTDPSTFSFHVSDKYPIQDTGLPKAEECEAATLKSPTNSSVQHQGEENGFPDSTRDSLTGKKLLGHKKPERTSCLMPVRKTVAVPPAHCGAPPSVTCSTTRIC</sequence>
<dbReference type="GeneID" id="103117783"/>
<reference evidence="3" key="1">
    <citation type="submission" date="2025-08" db="UniProtKB">
        <authorList>
            <consortium name="RefSeq"/>
        </authorList>
    </citation>
    <scope>IDENTIFICATION</scope>
</reference>
<accession>A0ABM3XGI5</accession>
<feature type="compositionally biased region" description="Polar residues" evidence="1">
    <location>
        <begin position="53"/>
        <end position="62"/>
    </location>
</feature>
<protein>
    <submittedName>
        <fullName evidence="3">Ectodysplasin-A receptor-associated adapter protein isoform X3</fullName>
    </submittedName>
</protein>
<feature type="region of interest" description="Disordered" evidence="1">
    <location>
        <begin position="1"/>
        <end position="25"/>
    </location>
</feature>
<feature type="region of interest" description="Disordered" evidence="1">
    <location>
        <begin position="48"/>
        <end position="91"/>
    </location>
</feature>
<dbReference type="PANTHER" id="PTHR28469">
    <property type="entry name" value="ECTODYSPLASIN-A RECEPTOR-ASSOCIATED ADAPTER PROTEIN"/>
    <property type="match status" value="1"/>
</dbReference>
<keyword evidence="2" id="KW-1185">Reference proteome</keyword>
<dbReference type="Proteomes" id="UP001652624">
    <property type="component" value="Chromosome 6"/>
</dbReference>
<name>A0ABM3XGI5_ERIEU</name>
<keyword evidence="3" id="KW-0675">Receptor</keyword>
<evidence type="ECO:0000313" key="3">
    <source>
        <dbReference type="RefSeq" id="XP_060047933.1"/>
    </source>
</evidence>
<dbReference type="PANTHER" id="PTHR28469:SF1">
    <property type="entry name" value="ECTODYSPLASIN-A RECEPTOR-ASSOCIATED ADAPTER PROTEIN"/>
    <property type="match status" value="1"/>
</dbReference>
<evidence type="ECO:0000256" key="1">
    <source>
        <dbReference type="SAM" id="MobiDB-lite"/>
    </source>
</evidence>
<feature type="compositionally biased region" description="Basic and acidic residues" evidence="1">
    <location>
        <begin position="1"/>
        <end position="18"/>
    </location>
</feature>
<evidence type="ECO:0000313" key="2">
    <source>
        <dbReference type="Proteomes" id="UP001652624"/>
    </source>
</evidence>